<evidence type="ECO:0000313" key="3">
    <source>
        <dbReference type="Proteomes" id="UP000028990"/>
    </source>
</evidence>
<keyword evidence="3" id="KW-1185">Reference proteome</keyword>
<name>A0A091CV25_FUKDA</name>
<dbReference type="EMBL" id="KN123763">
    <property type="protein sequence ID" value="KFO23439.1"/>
    <property type="molecule type" value="Genomic_DNA"/>
</dbReference>
<proteinExistence type="predicted"/>
<dbReference type="AlphaFoldDB" id="A0A091CV25"/>
<sequence length="105" mass="11220">MQICNIVACSWTASLSGDSTEEREERKQHSWKLGVMSTCQAGGNPCTLSKWLGKGEEVGTAGVTHILPVGMGMGTTFPSRDPSERRSSQPGSLRSRPTDPTVLGL</sequence>
<evidence type="ECO:0000256" key="1">
    <source>
        <dbReference type="SAM" id="MobiDB-lite"/>
    </source>
</evidence>
<accession>A0A091CV25</accession>
<evidence type="ECO:0000313" key="2">
    <source>
        <dbReference type="EMBL" id="KFO23439.1"/>
    </source>
</evidence>
<gene>
    <name evidence="2" type="ORF">H920_15199</name>
</gene>
<reference evidence="2 3" key="1">
    <citation type="submission" date="2013-11" db="EMBL/GenBank/DDBJ databases">
        <title>The Damaraland mole rat (Fukomys damarensis) genome and evolution of African mole rats.</title>
        <authorList>
            <person name="Gladyshev V.N."/>
            <person name="Fang X."/>
        </authorList>
    </citation>
    <scope>NUCLEOTIDE SEQUENCE [LARGE SCALE GENOMIC DNA]</scope>
    <source>
        <tissue evidence="2">Liver</tissue>
    </source>
</reference>
<dbReference type="Proteomes" id="UP000028990">
    <property type="component" value="Unassembled WGS sequence"/>
</dbReference>
<organism evidence="2 3">
    <name type="scientific">Fukomys damarensis</name>
    <name type="common">Damaraland mole rat</name>
    <name type="synonym">Cryptomys damarensis</name>
    <dbReference type="NCBI Taxonomy" id="885580"/>
    <lineage>
        <taxon>Eukaryota</taxon>
        <taxon>Metazoa</taxon>
        <taxon>Chordata</taxon>
        <taxon>Craniata</taxon>
        <taxon>Vertebrata</taxon>
        <taxon>Euteleostomi</taxon>
        <taxon>Mammalia</taxon>
        <taxon>Eutheria</taxon>
        <taxon>Euarchontoglires</taxon>
        <taxon>Glires</taxon>
        <taxon>Rodentia</taxon>
        <taxon>Hystricomorpha</taxon>
        <taxon>Bathyergidae</taxon>
        <taxon>Fukomys</taxon>
    </lineage>
</organism>
<protein>
    <submittedName>
        <fullName evidence="2">Uncharacterized protein</fullName>
    </submittedName>
</protein>
<feature type="region of interest" description="Disordered" evidence="1">
    <location>
        <begin position="68"/>
        <end position="105"/>
    </location>
</feature>